<dbReference type="InterPro" id="IPR001387">
    <property type="entry name" value="Cro/C1-type_HTH"/>
</dbReference>
<dbReference type="CDD" id="cd00093">
    <property type="entry name" value="HTH_XRE"/>
    <property type="match status" value="1"/>
</dbReference>
<dbReference type="SUPFAM" id="SSF47413">
    <property type="entry name" value="lambda repressor-like DNA-binding domains"/>
    <property type="match status" value="1"/>
</dbReference>
<dbReference type="Gene3D" id="1.10.260.40">
    <property type="entry name" value="lambda repressor-like DNA-binding domains"/>
    <property type="match status" value="1"/>
</dbReference>
<feature type="domain" description="HTH cro/C1-type" evidence="1">
    <location>
        <begin position="7"/>
        <end position="60"/>
    </location>
</feature>
<dbReference type="Pfam" id="PF13443">
    <property type="entry name" value="HTH_26"/>
    <property type="match status" value="1"/>
</dbReference>
<dbReference type="EMBL" id="BK032837">
    <property type="protein sequence ID" value="DAF63267.1"/>
    <property type="molecule type" value="Genomic_DNA"/>
</dbReference>
<reference evidence="2" key="1">
    <citation type="journal article" date="2021" name="Proc. Natl. Acad. Sci. U.S.A.">
        <title>A Catalog of Tens of Thousands of Viruses from Human Metagenomes Reveals Hidden Associations with Chronic Diseases.</title>
        <authorList>
            <person name="Tisza M.J."/>
            <person name="Buck C.B."/>
        </authorList>
    </citation>
    <scope>NUCLEOTIDE SEQUENCE</scope>
    <source>
        <strain evidence="2">CtyM420</strain>
    </source>
</reference>
<evidence type="ECO:0000259" key="1">
    <source>
        <dbReference type="PROSITE" id="PS50943"/>
    </source>
</evidence>
<proteinExistence type="predicted"/>
<dbReference type="SMART" id="SM00530">
    <property type="entry name" value="HTH_XRE"/>
    <property type="match status" value="1"/>
</dbReference>
<evidence type="ECO:0000313" key="2">
    <source>
        <dbReference type="EMBL" id="DAF63267.1"/>
    </source>
</evidence>
<organism evidence="2">
    <name type="scientific">CrAss-like virus sp. ctyM420</name>
    <dbReference type="NCBI Taxonomy" id="2828014"/>
    <lineage>
        <taxon>Viruses</taxon>
        <taxon>Duplodnaviria</taxon>
        <taxon>Heunggongvirae</taxon>
        <taxon>Uroviricota</taxon>
        <taxon>Caudoviricetes</taxon>
        <taxon>Crassvirales</taxon>
    </lineage>
</organism>
<name>A0A8S5TJM4_9CAUD</name>
<dbReference type="PROSITE" id="PS50943">
    <property type="entry name" value="HTH_CROC1"/>
    <property type="match status" value="1"/>
</dbReference>
<protein>
    <submittedName>
        <fullName evidence="2">Helix-turn-helix domain protein</fullName>
    </submittedName>
</protein>
<accession>A0A8S5TJM4</accession>
<sequence>MKTRIDIRRAIKERGYTAKDFAEKCGMTISNLSRNIINGNPTNRKLSEICEVLGCDITDLFYPIDDKEQNNIAEQGKLHENSITTPQAQTQPPVATTAFCPHCGKQVRIGVVLLPEA</sequence>
<dbReference type="GO" id="GO:0003677">
    <property type="term" value="F:DNA binding"/>
    <property type="evidence" value="ECO:0007669"/>
    <property type="project" value="InterPro"/>
</dbReference>
<dbReference type="InterPro" id="IPR010982">
    <property type="entry name" value="Lambda_DNA-bd_dom_sf"/>
</dbReference>